<name>A0ABW3N262_9MICO</name>
<dbReference type="Pfam" id="PF18029">
    <property type="entry name" value="Glyoxalase_6"/>
    <property type="match status" value="1"/>
</dbReference>
<gene>
    <name evidence="2" type="ORF">ACFQ2V_18095</name>
</gene>
<protein>
    <submittedName>
        <fullName evidence="2">VOC family protein</fullName>
    </submittedName>
</protein>
<dbReference type="InterPro" id="IPR041581">
    <property type="entry name" value="Glyoxalase_6"/>
</dbReference>
<dbReference type="Proteomes" id="UP001597046">
    <property type="component" value="Unassembled WGS sequence"/>
</dbReference>
<evidence type="ECO:0000313" key="2">
    <source>
        <dbReference type="EMBL" id="MFD1056227.1"/>
    </source>
</evidence>
<sequence>MTTVIGASEFYAVASADEWRLTFEGALAHYPCPDARARLEFAARVVELSPEGYGPDLELRAAGVTVRLASSWDAGGLPEAAAALAASVSEVAGRLGLTADVSHLQSIQIAIDGGMGSVPFWQAVTGYDQVADADIIDPLGRGPGVWNQAVNDGRDAPARIHVDLSTSAAEVARRIEAAVRAGGRVVDDSHAPHWFTLADPSGNLVDLAAWPDLP</sequence>
<evidence type="ECO:0000259" key="1">
    <source>
        <dbReference type="Pfam" id="PF18029"/>
    </source>
</evidence>
<dbReference type="EMBL" id="JBHTKH010000016">
    <property type="protein sequence ID" value="MFD1056227.1"/>
    <property type="molecule type" value="Genomic_DNA"/>
</dbReference>
<accession>A0ABW3N262</accession>
<reference evidence="3" key="1">
    <citation type="journal article" date="2019" name="Int. J. Syst. Evol. Microbiol.">
        <title>The Global Catalogue of Microorganisms (GCM) 10K type strain sequencing project: providing services to taxonomists for standard genome sequencing and annotation.</title>
        <authorList>
            <consortium name="The Broad Institute Genomics Platform"/>
            <consortium name="The Broad Institute Genome Sequencing Center for Infectious Disease"/>
            <person name="Wu L."/>
            <person name="Ma J."/>
        </authorList>
    </citation>
    <scope>NUCLEOTIDE SEQUENCE [LARGE SCALE GENOMIC DNA]</scope>
    <source>
        <strain evidence="3">CCUG 57508</strain>
    </source>
</reference>
<dbReference type="InterPro" id="IPR029068">
    <property type="entry name" value="Glyas_Bleomycin-R_OHBP_Dase"/>
</dbReference>
<comment type="caution">
    <text evidence="2">The sequence shown here is derived from an EMBL/GenBank/DDBJ whole genome shotgun (WGS) entry which is preliminary data.</text>
</comment>
<organism evidence="2 3">
    <name type="scientific">Terrabacter terrigena</name>
    <dbReference type="NCBI Taxonomy" id="574718"/>
    <lineage>
        <taxon>Bacteria</taxon>
        <taxon>Bacillati</taxon>
        <taxon>Actinomycetota</taxon>
        <taxon>Actinomycetes</taxon>
        <taxon>Micrococcales</taxon>
        <taxon>Intrasporangiaceae</taxon>
        <taxon>Terrabacter</taxon>
    </lineage>
</organism>
<dbReference type="RefSeq" id="WP_386054283.1">
    <property type="nucleotide sequence ID" value="NZ_JBHTKH010000016.1"/>
</dbReference>
<proteinExistence type="predicted"/>
<keyword evidence="3" id="KW-1185">Reference proteome</keyword>
<dbReference type="SUPFAM" id="SSF54593">
    <property type="entry name" value="Glyoxalase/Bleomycin resistance protein/Dihydroxybiphenyl dioxygenase"/>
    <property type="match status" value="1"/>
</dbReference>
<dbReference type="Gene3D" id="3.10.180.10">
    <property type="entry name" value="2,3-Dihydroxybiphenyl 1,2-Dioxygenase, domain 1"/>
    <property type="match status" value="1"/>
</dbReference>
<evidence type="ECO:0000313" key="3">
    <source>
        <dbReference type="Proteomes" id="UP001597046"/>
    </source>
</evidence>
<feature type="domain" description="Glyoxalase-like" evidence="1">
    <location>
        <begin position="118"/>
        <end position="207"/>
    </location>
</feature>